<name>A0A2R8BHP3_9RHOB</name>
<organism evidence="1 2">
    <name type="scientific">Ascidiaceihabitans donghaensis</name>
    <dbReference type="NCBI Taxonomy" id="1510460"/>
    <lineage>
        <taxon>Bacteria</taxon>
        <taxon>Pseudomonadati</taxon>
        <taxon>Pseudomonadota</taxon>
        <taxon>Alphaproteobacteria</taxon>
        <taxon>Rhodobacterales</taxon>
        <taxon>Paracoccaceae</taxon>
        <taxon>Ascidiaceihabitans</taxon>
    </lineage>
</organism>
<dbReference type="OrthoDB" id="7364954at2"/>
<evidence type="ECO:0000313" key="2">
    <source>
        <dbReference type="Proteomes" id="UP000244880"/>
    </source>
</evidence>
<protein>
    <submittedName>
        <fullName evidence="1">Uncharacterized protein</fullName>
    </submittedName>
</protein>
<dbReference type="InterPro" id="IPR016024">
    <property type="entry name" value="ARM-type_fold"/>
</dbReference>
<keyword evidence="2" id="KW-1185">Reference proteome</keyword>
<dbReference type="RefSeq" id="WP_108829469.1">
    <property type="nucleotide sequence ID" value="NZ_OMOR01000001.1"/>
</dbReference>
<proteinExistence type="predicted"/>
<dbReference type="SUPFAM" id="SSF48371">
    <property type="entry name" value="ARM repeat"/>
    <property type="match status" value="1"/>
</dbReference>
<sequence>MLTHEYGDSLFEFLDDKKNPQNLIKTHLSVLFKNAVKNPQTSLWKILLDDLLSAVRRQTKAKLVDGRNSVGIALGRENLAHVSTVERKLGLLVDTVAKETQFDFSEAQVAHVCAADSMAALAFSTSRCGYARARGLSCLDGLGPTIGLAIAVVRLNDWVPEVRFEAIRCILRLIQNNGGPNGGLANDIAGIMNLLLENRRFSRISRPELSAIQSLIEYPGVKEALLRSFIYGESDISKNECLKAVIKTGTFVEILPDVATKSTCAYRRLLACRAIFSSAPPSLDEYGVEAPPFDLTPQRSKIIKSALLDKSANVVLAALDYVLSSKDYQKLDKYTISHLSKRHEPSLQIRIGSLIDILGN</sequence>
<reference evidence="1 2" key="1">
    <citation type="submission" date="2018-03" db="EMBL/GenBank/DDBJ databases">
        <authorList>
            <person name="Keele B.F."/>
        </authorList>
    </citation>
    <scope>NUCLEOTIDE SEQUENCE [LARGE SCALE GENOMIC DNA]</scope>
    <source>
        <strain evidence="1 2">CECT 8599</strain>
    </source>
</reference>
<dbReference type="EMBL" id="OMOR01000001">
    <property type="protein sequence ID" value="SPH22538.1"/>
    <property type="molecule type" value="Genomic_DNA"/>
</dbReference>
<gene>
    <name evidence="1" type="ORF">ASD8599_03281</name>
</gene>
<accession>A0A2R8BHP3</accession>
<dbReference type="AlphaFoldDB" id="A0A2R8BHP3"/>
<dbReference type="Proteomes" id="UP000244880">
    <property type="component" value="Unassembled WGS sequence"/>
</dbReference>
<evidence type="ECO:0000313" key="1">
    <source>
        <dbReference type="EMBL" id="SPH22538.1"/>
    </source>
</evidence>